<feature type="transmembrane region" description="Helical" evidence="1">
    <location>
        <begin position="107"/>
        <end position="134"/>
    </location>
</feature>
<keyword evidence="1" id="KW-1133">Transmembrane helix</keyword>
<dbReference type="OrthoDB" id="3499003at2759"/>
<protein>
    <recommendedName>
        <fullName evidence="4">Apple domain-containing protein</fullName>
    </recommendedName>
</protein>
<proteinExistence type="predicted"/>
<keyword evidence="3" id="KW-1185">Reference proteome</keyword>
<gene>
    <name evidence="2" type="ORF">BJ878DRAFT_273107</name>
</gene>
<name>A0A9P8CB95_9HELO</name>
<accession>A0A9P8CB95</accession>
<dbReference type="AlphaFoldDB" id="A0A9P8CB95"/>
<evidence type="ECO:0000313" key="2">
    <source>
        <dbReference type="EMBL" id="KAG9240733.1"/>
    </source>
</evidence>
<sequence length="285" mass="30399">MERPLRKSSEAPEVVSSALQTPDKFMVSPVGGQGELFPYKHIVREPIERAFEGDVFRSPMTPEFPRARTYNPLSPQHGHDPLDLPPISHFDEQEHCDDRRRNGAISIIAMIIVGIVAFLLGGAVGGGIGGSMVIKEKSKVIQLQSQIADTLTATVTTTAPGSIQTVIYDQAGCPFVNNRTYTSTSTPGFTFLQVCSTDILAAANSGSIDVASSVQTTFDACMDACAKYNTEVEQGGCVGATWVMFSPAVPTHNSMCFLKNATGIPTPATDPQVQGQSLASAFLQA</sequence>
<keyword evidence="1" id="KW-0812">Transmembrane</keyword>
<evidence type="ECO:0000256" key="1">
    <source>
        <dbReference type="SAM" id="Phobius"/>
    </source>
</evidence>
<evidence type="ECO:0008006" key="4">
    <source>
        <dbReference type="Google" id="ProtNLM"/>
    </source>
</evidence>
<dbReference type="EMBL" id="MU254357">
    <property type="protein sequence ID" value="KAG9240733.1"/>
    <property type="molecule type" value="Genomic_DNA"/>
</dbReference>
<evidence type="ECO:0000313" key="3">
    <source>
        <dbReference type="Proteomes" id="UP000887226"/>
    </source>
</evidence>
<dbReference type="Proteomes" id="UP000887226">
    <property type="component" value="Unassembled WGS sequence"/>
</dbReference>
<keyword evidence="1" id="KW-0472">Membrane</keyword>
<comment type="caution">
    <text evidence="2">The sequence shown here is derived from an EMBL/GenBank/DDBJ whole genome shotgun (WGS) entry which is preliminary data.</text>
</comment>
<reference evidence="2" key="1">
    <citation type="journal article" date="2021" name="IMA Fungus">
        <title>Genomic characterization of three marine fungi, including Emericellopsis atlantica sp. nov. with signatures of a generalist lifestyle and marine biomass degradation.</title>
        <authorList>
            <person name="Hagestad O.C."/>
            <person name="Hou L."/>
            <person name="Andersen J.H."/>
            <person name="Hansen E.H."/>
            <person name="Altermark B."/>
            <person name="Li C."/>
            <person name="Kuhnert E."/>
            <person name="Cox R.J."/>
            <person name="Crous P.W."/>
            <person name="Spatafora J.W."/>
            <person name="Lail K."/>
            <person name="Amirebrahimi M."/>
            <person name="Lipzen A."/>
            <person name="Pangilinan J."/>
            <person name="Andreopoulos W."/>
            <person name="Hayes R.D."/>
            <person name="Ng V."/>
            <person name="Grigoriev I.V."/>
            <person name="Jackson S.A."/>
            <person name="Sutton T.D.S."/>
            <person name="Dobson A.D.W."/>
            <person name="Rama T."/>
        </authorList>
    </citation>
    <scope>NUCLEOTIDE SEQUENCE</scope>
    <source>
        <strain evidence="2">TRa3180A</strain>
    </source>
</reference>
<organism evidence="2 3">
    <name type="scientific">Calycina marina</name>
    <dbReference type="NCBI Taxonomy" id="1763456"/>
    <lineage>
        <taxon>Eukaryota</taxon>
        <taxon>Fungi</taxon>
        <taxon>Dikarya</taxon>
        <taxon>Ascomycota</taxon>
        <taxon>Pezizomycotina</taxon>
        <taxon>Leotiomycetes</taxon>
        <taxon>Helotiales</taxon>
        <taxon>Pezizellaceae</taxon>
        <taxon>Calycina</taxon>
    </lineage>
</organism>